<evidence type="ECO:0000313" key="2">
    <source>
        <dbReference type="Proteomes" id="UP000441717"/>
    </source>
</evidence>
<keyword evidence="2" id="KW-1185">Reference proteome</keyword>
<dbReference type="AlphaFoldDB" id="A0A6N7INC9"/>
<name>A0A6N7INC9_9FIRM</name>
<accession>A0A6N7INC9</accession>
<dbReference type="EMBL" id="WHYR01000008">
    <property type="protein sequence ID" value="MQL51496.1"/>
    <property type="molecule type" value="Genomic_DNA"/>
</dbReference>
<evidence type="ECO:0000313" key="1">
    <source>
        <dbReference type="EMBL" id="MQL51496.1"/>
    </source>
</evidence>
<gene>
    <name evidence="1" type="ORF">GFC01_04295</name>
</gene>
<dbReference type="Proteomes" id="UP000441717">
    <property type="component" value="Unassembled WGS sequence"/>
</dbReference>
<dbReference type="OrthoDB" id="3174265at2"/>
<reference evidence="1 2" key="1">
    <citation type="submission" date="2019-10" db="EMBL/GenBank/DDBJ databases">
        <title>Comparative genomics of sulfur disproportionating microorganisms.</title>
        <authorList>
            <person name="Ward L.M."/>
            <person name="Bertran E."/>
            <person name="Johnston D."/>
        </authorList>
    </citation>
    <scope>NUCLEOTIDE SEQUENCE [LARGE SCALE GENOMIC DNA]</scope>
    <source>
        <strain evidence="1 2">DSM 14055</strain>
    </source>
</reference>
<organism evidence="1 2">
    <name type="scientific">Desulfofundulus thermobenzoicus</name>
    <dbReference type="NCBI Taxonomy" id="29376"/>
    <lineage>
        <taxon>Bacteria</taxon>
        <taxon>Bacillati</taxon>
        <taxon>Bacillota</taxon>
        <taxon>Clostridia</taxon>
        <taxon>Eubacteriales</taxon>
        <taxon>Peptococcaceae</taxon>
        <taxon>Desulfofundulus</taxon>
    </lineage>
</organism>
<sequence>MVNHKVTVFLKLHEGVSLPGAVRAEDVRRLGDVLKERHERVAAMMDLLQAEGFSCRAHRQAVILEGSRLEAYQVKELLQKHGFQPDEYEIKLEYTRQWGIM</sequence>
<comment type="caution">
    <text evidence="1">The sequence shown here is derived from an EMBL/GenBank/DDBJ whole genome shotgun (WGS) entry which is preliminary data.</text>
</comment>
<dbReference type="RefSeq" id="WP_152945424.1">
    <property type="nucleotide sequence ID" value="NZ_WHYR01000008.1"/>
</dbReference>
<proteinExistence type="predicted"/>
<protein>
    <submittedName>
        <fullName evidence="1">Uncharacterized protein</fullName>
    </submittedName>
</protein>